<reference evidence="1 2" key="1">
    <citation type="submission" date="2019-07" db="EMBL/GenBank/DDBJ databases">
        <title>Genome sequence of Acholeplasma laidlawii strain with increased resistance to erythromycin.</title>
        <authorList>
            <person name="Medvedeva E.S."/>
            <person name="Baranova N.B."/>
            <person name="Siniagina M.N."/>
            <person name="Mouzykantov A."/>
            <person name="Chernova O.A."/>
            <person name="Chernov V.M."/>
        </authorList>
    </citation>
    <scope>NUCLEOTIDE SEQUENCE [LARGE SCALE GENOMIC DNA]</scope>
    <source>
        <strain evidence="1 2">PG8REry</strain>
    </source>
</reference>
<protein>
    <submittedName>
        <fullName evidence="1">Uncharacterized protein</fullName>
    </submittedName>
</protein>
<dbReference type="RefSeq" id="WP_012242526.1">
    <property type="nucleotide sequence ID" value="NZ_JACAOE010000001.1"/>
</dbReference>
<dbReference type="Proteomes" id="UP000315938">
    <property type="component" value="Unassembled WGS sequence"/>
</dbReference>
<dbReference type="AlphaFoldDB" id="A0A553IIE1"/>
<evidence type="ECO:0000313" key="2">
    <source>
        <dbReference type="Proteomes" id="UP000315938"/>
    </source>
</evidence>
<evidence type="ECO:0000313" key="1">
    <source>
        <dbReference type="EMBL" id="TRX99971.1"/>
    </source>
</evidence>
<organism evidence="1 2">
    <name type="scientific">Acholeplasma laidlawii</name>
    <dbReference type="NCBI Taxonomy" id="2148"/>
    <lineage>
        <taxon>Bacteria</taxon>
        <taxon>Bacillati</taxon>
        <taxon>Mycoplasmatota</taxon>
        <taxon>Mollicutes</taxon>
        <taxon>Acholeplasmatales</taxon>
        <taxon>Acholeplasmataceae</taxon>
        <taxon>Acholeplasma</taxon>
    </lineage>
</organism>
<sequence length="140" mass="16850">MIERYVLNQSKLPTIPAPHDAVIVKFGVDDEFLVLYFEDNISHRDSVKYDHPNANTLIMKFHLLNPELDVYQWERILKGEAYILKNSKKMIRKWNKNKGFNMSYLYHYVAYNSIIINLLKSENVYIQLEVDYIEYEWIEK</sequence>
<dbReference type="GeneID" id="41338754"/>
<dbReference type="EMBL" id="VKID01000001">
    <property type="protein sequence ID" value="TRX99971.1"/>
    <property type="molecule type" value="Genomic_DNA"/>
</dbReference>
<accession>A0A553IIE1</accession>
<comment type="caution">
    <text evidence="1">The sequence shown here is derived from an EMBL/GenBank/DDBJ whole genome shotgun (WGS) entry which is preliminary data.</text>
</comment>
<proteinExistence type="predicted"/>
<name>A0A553IIE1_ACHLA</name>
<gene>
    <name evidence="1" type="ORF">FNV44_02715</name>
</gene>